<protein>
    <submittedName>
        <fullName evidence="2">Phage tail protein</fullName>
    </submittedName>
</protein>
<dbReference type="Gene3D" id="3.90.1340.10">
    <property type="entry name" value="Phage tail collar domain"/>
    <property type="match status" value="1"/>
</dbReference>
<reference evidence="2" key="1">
    <citation type="submission" date="2021-04" db="EMBL/GenBank/DDBJ databases">
        <title>Genome sequence of Woronichinia naegeliana from Washington state freshwater lake bloom.</title>
        <authorList>
            <person name="Dreher T.W."/>
        </authorList>
    </citation>
    <scope>NUCLEOTIDE SEQUENCE</scope>
    <source>
        <strain evidence="2">WA131</strain>
    </source>
</reference>
<dbReference type="Proteomes" id="UP001065613">
    <property type="component" value="Chromosome"/>
</dbReference>
<proteinExistence type="predicted"/>
<organism evidence="2">
    <name type="scientific">Woronichinia naegeliana WA131</name>
    <dbReference type="NCBI Taxonomy" id="2824559"/>
    <lineage>
        <taxon>Bacteria</taxon>
        <taxon>Bacillati</taxon>
        <taxon>Cyanobacteriota</taxon>
        <taxon>Cyanophyceae</taxon>
        <taxon>Synechococcales</taxon>
        <taxon>Coelosphaeriaceae</taxon>
        <taxon>Woronichinia</taxon>
    </lineage>
</organism>
<dbReference type="InterPro" id="IPR011083">
    <property type="entry name" value="Phage_tail_collar_dom"/>
</dbReference>
<feature type="domain" description="Phage tail collar" evidence="1">
    <location>
        <begin position="6"/>
        <end position="70"/>
    </location>
</feature>
<dbReference type="KEGG" id="wna:KA717_16060"/>
<dbReference type="Pfam" id="PF07484">
    <property type="entry name" value="Collar"/>
    <property type="match status" value="1"/>
</dbReference>
<evidence type="ECO:0000259" key="1">
    <source>
        <dbReference type="Pfam" id="PF07484"/>
    </source>
</evidence>
<evidence type="ECO:0000313" key="2">
    <source>
        <dbReference type="EMBL" id="UXE63920.1"/>
    </source>
</evidence>
<dbReference type="InterPro" id="IPR037053">
    <property type="entry name" value="Phage_tail_collar_dom_sf"/>
</dbReference>
<accession>A0A977L3S4</accession>
<sequence>MNVPIGTILAYAGDVDGNARGSLETQGWLVCDGAEYAESDYPDLENTIGTYYGTASKAGMFKVPDLQGFFLRGLDGGTGRDPDANSRTSLYYGGNEGNKVGSYQGDELKSHTHTSTRENVQGSANFQGGQDGWGNKAEVTEFGGSETRPKNIYVNYIIKAKDV</sequence>
<dbReference type="EMBL" id="CP073041">
    <property type="protein sequence ID" value="UXE63920.1"/>
    <property type="molecule type" value="Genomic_DNA"/>
</dbReference>
<dbReference type="SUPFAM" id="SSF88874">
    <property type="entry name" value="Receptor-binding domain of short tail fibre protein gp12"/>
    <property type="match status" value="1"/>
</dbReference>
<dbReference type="AlphaFoldDB" id="A0A977L3S4"/>
<gene>
    <name evidence="2" type="ORF">KA717_16060</name>
</gene>
<name>A0A977L3S4_9CYAN</name>